<feature type="compositionally biased region" description="Low complexity" evidence="1">
    <location>
        <begin position="1"/>
        <end position="18"/>
    </location>
</feature>
<dbReference type="EMBL" id="LZEM01000004">
    <property type="protein sequence ID" value="OAZ44442.1"/>
    <property type="molecule type" value="Genomic_DNA"/>
</dbReference>
<evidence type="ECO:0000313" key="2">
    <source>
        <dbReference type="EMBL" id="OAZ44442.1"/>
    </source>
</evidence>
<gene>
    <name evidence="2" type="ORF">A9Z40_11030</name>
</gene>
<feature type="compositionally biased region" description="Low complexity" evidence="1">
    <location>
        <begin position="27"/>
        <end position="46"/>
    </location>
</feature>
<proteinExistence type="predicted"/>
<comment type="caution">
    <text evidence="2">The sequence shown here is derived from an EMBL/GenBank/DDBJ whole genome shotgun (WGS) entry which is preliminary data.</text>
</comment>
<protein>
    <submittedName>
        <fullName evidence="2">Uncharacterized protein</fullName>
    </submittedName>
</protein>
<accession>A0ABX2WM00</accession>
<reference evidence="3" key="1">
    <citation type="submission" date="2016-06" db="EMBL/GenBank/DDBJ databases">
        <title>Genome sequencing of cellulolytic organisms.</title>
        <authorList>
            <person name="Bohra V."/>
            <person name="Dafale N.A."/>
            <person name="Purohit H.J."/>
        </authorList>
    </citation>
    <scope>NUCLEOTIDE SEQUENCE [LARGE SCALE GENOMIC DNA]</scope>
    <source>
        <strain evidence="3">ND21</strain>
    </source>
</reference>
<feature type="compositionally biased region" description="Low complexity" evidence="1">
    <location>
        <begin position="54"/>
        <end position="80"/>
    </location>
</feature>
<name>A0ABX2WM00_9MICO</name>
<dbReference type="Proteomes" id="UP000093918">
    <property type="component" value="Unassembled WGS sequence"/>
</dbReference>
<keyword evidence="3" id="KW-1185">Reference proteome</keyword>
<feature type="region of interest" description="Disordered" evidence="1">
    <location>
        <begin position="1"/>
        <end position="80"/>
    </location>
</feature>
<organism evidence="2 3">
    <name type="scientific">Microbacterium arborescens</name>
    <dbReference type="NCBI Taxonomy" id="33883"/>
    <lineage>
        <taxon>Bacteria</taxon>
        <taxon>Bacillati</taxon>
        <taxon>Actinomycetota</taxon>
        <taxon>Actinomycetes</taxon>
        <taxon>Micrococcales</taxon>
        <taxon>Microbacteriaceae</taxon>
        <taxon>Microbacterium</taxon>
    </lineage>
</organism>
<evidence type="ECO:0000256" key="1">
    <source>
        <dbReference type="SAM" id="MobiDB-lite"/>
    </source>
</evidence>
<evidence type="ECO:0000313" key="3">
    <source>
        <dbReference type="Proteomes" id="UP000093918"/>
    </source>
</evidence>
<sequence>MTATAASVPDAAASAARTVADRPSRQSSTTRARAPAGTGASGAAPSITRIGSHPAAASAATTPSSQATPPGATASAFGMP</sequence>